<protein>
    <submittedName>
        <fullName evidence="4">Nitroreductase family protein</fullName>
    </submittedName>
</protein>
<proteinExistence type="inferred from homology"/>
<dbReference type="PANTHER" id="PTHR43673">
    <property type="entry name" value="NAD(P)H NITROREDUCTASE YDGI-RELATED"/>
    <property type="match status" value="1"/>
</dbReference>
<dbReference type="PANTHER" id="PTHR43673:SF10">
    <property type="entry name" value="NADH DEHYDROGENASE_NAD(P)H NITROREDUCTASE XCC3605-RELATED"/>
    <property type="match status" value="1"/>
</dbReference>
<dbReference type="SUPFAM" id="SSF55469">
    <property type="entry name" value="FMN-dependent nitroreductase-like"/>
    <property type="match status" value="1"/>
</dbReference>
<dbReference type="InterPro" id="IPR000415">
    <property type="entry name" value="Nitroreductase-like"/>
</dbReference>
<keyword evidence="5" id="KW-1185">Reference proteome</keyword>
<accession>A0ABT8T5M5</accession>
<keyword evidence="2" id="KW-0560">Oxidoreductase</keyword>
<feature type="domain" description="Nitroreductase" evidence="3">
    <location>
        <begin position="7"/>
        <end position="173"/>
    </location>
</feature>
<evidence type="ECO:0000256" key="1">
    <source>
        <dbReference type="ARBA" id="ARBA00007118"/>
    </source>
</evidence>
<dbReference type="Proteomes" id="UP001171111">
    <property type="component" value="Unassembled WGS sequence"/>
</dbReference>
<comment type="caution">
    <text evidence="4">The sequence shown here is derived from an EMBL/GenBank/DDBJ whole genome shotgun (WGS) entry which is preliminary data.</text>
</comment>
<gene>
    <name evidence="4" type="ORF">Q2362_02400</name>
</gene>
<reference evidence="4 5" key="1">
    <citation type="submission" date="2023-06" db="EMBL/GenBank/DDBJ databases">
        <title>Campylobacter magnum sp. nov., isolated from cecal contents of domestic pigs (Sus scrofa domesticus).</title>
        <authorList>
            <person name="Papic B."/>
            <person name="Gruntar I."/>
        </authorList>
    </citation>
    <scope>NUCLEOTIDE SEQUENCE [LARGE SCALE GENOMIC DNA]</scope>
    <source>
        <strain evidence="5">34484-21</strain>
    </source>
</reference>
<dbReference type="Gene3D" id="3.40.109.10">
    <property type="entry name" value="NADH Oxidase"/>
    <property type="match status" value="1"/>
</dbReference>
<comment type="similarity">
    <text evidence="1">Belongs to the nitroreductase family.</text>
</comment>
<organism evidence="4 5">
    <name type="scientific">Campylobacter magnus</name>
    <dbReference type="NCBI Taxonomy" id="3026462"/>
    <lineage>
        <taxon>Bacteria</taxon>
        <taxon>Pseudomonadati</taxon>
        <taxon>Campylobacterota</taxon>
        <taxon>Epsilonproteobacteria</taxon>
        <taxon>Campylobacterales</taxon>
        <taxon>Campylobacteraceae</taxon>
        <taxon>Campylobacter</taxon>
    </lineage>
</organism>
<evidence type="ECO:0000313" key="5">
    <source>
        <dbReference type="Proteomes" id="UP001171111"/>
    </source>
</evidence>
<evidence type="ECO:0000313" key="4">
    <source>
        <dbReference type="EMBL" id="MDO2408950.1"/>
    </source>
</evidence>
<evidence type="ECO:0000259" key="3">
    <source>
        <dbReference type="Pfam" id="PF00881"/>
    </source>
</evidence>
<dbReference type="RefSeq" id="WP_302243720.1">
    <property type="nucleotide sequence ID" value="NZ_JAULJQ010000002.1"/>
</dbReference>
<sequence length="192" mass="21280">MDIFEAINSRRSIRKYKNTEISKANLEQILNAACMAPSSKNTQPWYFVAVRDESEKSYILGIMQQVAAQMKAPLEEYFKEHPDVAAQTLSFIKGLGAASVYVLVFSQKPYDESSESALTQSIAAAVQNLCLAASGLGLGTCWMRAPINVGFAQTFKDRYAKNKGQMLAMLTLGVPDEAPKAPKRKDDRYKII</sequence>
<dbReference type="InterPro" id="IPR029479">
    <property type="entry name" value="Nitroreductase"/>
</dbReference>
<dbReference type="Pfam" id="PF00881">
    <property type="entry name" value="Nitroreductase"/>
    <property type="match status" value="1"/>
</dbReference>
<name>A0ABT8T5M5_9BACT</name>
<dbReference type="EMBL" id="JAULJQ010000002">
    <property type="protein sequence ID" value="MDO2408950.1"/>
    <property type="molecule type" value="Genomic_DNA"/>
</dbReference>
<evidence type="ECO:0000256" key="2">
    <source>
        <dbReference type="ARBA" id="ARBA00023002"/>
    </source>
</evidence>